<gene>
    <name evidence="1" type="ORF">SAMN02745664_101302</name>
</gene>
<dbReference type="InterPro" id="IPR038765">
    <property type="entry name" value="Papain-like_cys_pep_sf"/>
</dbReference>
<dbReference type="Proteomes" id="UP000187495">
    <property type="component" value="Unassembled WGS sequence"/>
</dbReference>
<dbReference type="EMBL" id="FTNU01000001">
    <property type="protein sequence ID" value="SIR75758.1"/>
    <property type="molecule type" value="Genomic_DNA"/>
</dbReference>
<evidence type="ECO:0008006" key="3">
    <source>
        <dbReference type="Google" id="ProtNLM"/>
    </source>
</evidence>
<organism evidence="1 2">
    <name type="scientific">Moraxella cuniculi DSM 21768</name>
    <dbReference type="NCBI Taxonomy" id="1122245"/>
    <lineage>
        <taxon>Bacteria</taxon>
        <taxon>Pseudomonadati</taxon>
        <taxon>Pseudomonadota</taxon>
        <taxon>Gammaproteobacteria</taxon>
        <taxon>Moraxellales</taxon>
        <taxon>Moraxellaceae</taxon>
        <taxon>Moraxella</taxon>
    </lineage>
</organism>
<reference evidence="2" key="1">
    <citation type="submission" date="2017-01" db="EMBL/GenBank/DDBJ databases">
        <authorList>
            <person name="Varghese N."/>
            <person name="Submissions S."/>
        </authorList>
    </citation>
    <scope>NUCLEOTIDE SEQUENCE [LARGE SCALE GENOMIC DNA]</scope>
    <source>
        <strain evidence="2">DSM 21768</strain>
    </source>
</reference>
<name>A0A1N7DIX5_9GAMM</name>
<dbReference type="AlphaFoldDB" id="A0A1N7DIX5"/>
<dbReference type="STRING" id="34061.B0189_01815"/>
<dbReference type="RefSeq" id="WP_076554466.1">
    <property type="nucleotide sequence ID" value="NZ_FTNU01000001.1"/>
</dbReference>
<dbReference type="Gene3D" id="3.90.1720.10">
    <property type="entry name" value="endopeptidase domain like (from Nostoc punctiforme)"/>
    <property type="match status" value="1"/>
</dbReference>
<sequence>MNKVYLACYRGRSDKLTYRLYDGITRFFTRGKYSHTEIAIALPDGRYRCYSSSIREGGVRTKIMPLNPDKWDLIPLDGVLPEQIIRYYKQNHGLGYDLFGALGCVVGLPQNADKFFCSEWCYNAIFGSNQGFRFSPNQLAEIARHLSILDN</sequence>
<protein>
    <recommendedName>
        <fullName evidence="3">Enoyl-CoA hydratase</fullName>
    </recommendedName>
</protein>
<proteinExistence type="predicted"/>
<accession>A0A1N7DIX5</accession>
<dbReference type="SUPFAM" id="SSF54001">
    <property type="entry name" value="Cysteine proteinases"/>
    <property type="match status" value="1"/>
</dbReference>
<evidence type="ECO:0000313" key="1">
    <source>
        <dbReference type="EMBL" id="SIR75758.1"/>
    </source>
</evidence>
<evidence type="ECO:0000313" key="2">
    <source>
        <dbReference type="Proteomes" id="UP000187495"/>
    </source>
</evidence>
<keyword evidence="2" id="KW-1185">Reference proteome</keyword>